<dbReference type="NCBIfam" id="NF006870">
    <property type="entry name" value="PRK09364.1"/>
    <property type="match status" value="1"/>
</dbReference>
<comment type="catalytic activity">
    <reaction evidence="1">
        <text>(8S)-3',8-cyclo-7,8-dihydroguanosine 5'-triphosphate = cyclic pyranopterin phosphate + diphosphate</text>
        <dbReference type="Rhea" id="RHEA:49580"/>
        <dbReference type="ChEBI" id="CHEBI:33019"/>
        <dbReference type="ChEBI" id="CHEBI:59648"/>
        <dbReference type="ChEBI" id="CHEBI:131766"/>
        <dbReference type="EC" id="4.6.1.17"/>
    </reaction>
</comment>
<keyword evidence="4" id="KW-0501">Molybdenum cofactor biosynthesis</keyword>
<evidence type="ECO:0000259" key="7">
    <source>
        <dbReference type="Pfam" id="PF01967"/>
    </source>
</evidence>
<organism evidence="8 9">
    <name type="scientific">Acanthopleuribacter pedis</name>
    <dbReference type="NCBI Taxonomy" id="442870"/>
    <lineage>
        <taxon>Bacteria</taxon>
        <taxon>Pseudomonadati</taxon>
        <taxon>Acidobacteriota</taxon>
        <taxon>Holophagae</taxon>
        <taxon>Acanthopleuribacterales</taxon>
        <taxon>Acanthopleuribacteraceae</taxon>
        <taxon>Acanthopleuribacter</taxon>
    </lineage>
</organism>
<dbReference type="UniPathway" id="UPA00344"/>
<dbReference type="AlphaFoldDB" id="A0A8J7Q0M1"/>
<keyword evidence="9" id="KW-1185">Reference proteome</keyword>
<evidence type="ECO:0000313" key="8">
    <source>
        <dbReference type="EMBL" id="MBO1318217.1"/>
    </source>
</evidence>
<dbReference type="InterPro" id="IPR047594">
    <property type="entry name" value="MoaC_bact/euk"/>
</dbReference>
<dbReference type="CDD" id="cd01420">
    <property type="entry name" value="MoaC_PE"/>
    <property type="match status" value="1"/>
</dbReference>
<accession>A0A8J7Q0M1</accession>
<protein>
    <recommendedName>
        <fullName evidence="3">cyclic pyranopterin monophosphate synthase</fullName>
        <ecNumber evidence="3">4.6.1.17</ecNumber>
    </recommendedName>
</protein>
<dbReference type="Proteomes" id="UP000664417">
    <property type="component" value="Unassembled WGS sequence"/>
</dbReference>
<proteinExistence type="predicted"/>
<name>A0A8J7Q0M1_9BACT</name>
<evidence type="ECO:0000313" key="9">
    <source>
        <dbReference type="Proteomes" id="UP000664417"/>
    </source>
</evidence>
<evidence type="ECO:0000256" key="5">
    <source>
        <dbReference type="ARBA" id="ARBA00023239"/>
    </source>
</evidence>
<evidence type="ECO:0000256" key="3">
    <source>
        <dbReference type="ARBA" id="ARBA00012575"/>
    </source>
</evidence>
<feature type="domain" description="Molybdopterin cofactor biosynthesis C (MoaC)" evidence="7">
    <location>
        <begin position="1"/>
        <end position="132"/>
    </location>
</feature>
<evidence type="ECO:0000256" key="2">
    <source>
        <dbReference type="ARBA" id="ARBA00005046"/>
    </source>
</evidence>
<evidence type="ECO:0000256" key="4">
    <source>
        <dbReference type="ARBA" id="ARBA00023150"/>
    </source>
</evidence>
<dbReference type="PANTHER" id="PTHR22960:SF0">
    <property type="entry name" value="MOLYBDENUM COFACTOR BIOSYNTHESIS PROTEIN 1"/>
    <property type="match status" value="1"/>
</dbReference>
<dbReference type="InterPro" id="IPR050105">
    <property type="entry name" value="MoCo_biosynth_MoaA/MoaC"/>
</dbReference>
<comment type="function">
    <text evidence="6">Catalyzes the conversion of (8S)-3',8-cyclo-7,8-dihydroguanosine 5'-triphosphate to cyclic pyranopterin monophosphate (cPMP).</text>
</comment>
<comment type="pathway">
    <text evidence="2">Cofactor biosynthesis; molybdopterin biosynthesis.</text>
</comment>
<dbReference type="Gene3D" id="3.30.70.640">
    <property type="entry name" value="Molybdopterin cofactor biosynthesis C (MoaC) domain"/>
    <property type="match status" value="1"/>
</dbReference>
<keyword evidence="5 8" id="KW-0456">Lyase</keyword>
<evidence type="ECO:0000256" key="1">
    <source>
        <dbReference type="ARBA" id="ARBA00001637"/>
    </source>
</evidence>
<dbReference type="Pfam" id="PF01967">
    <property type="entry name" value="MoaC"/>
    <property type="match status" value="1"/>
</dbReference>
<gene>
    <name evidence="8" type="primary">moaC</name>
    <name evidence="8" type="ORF">J3U88_07110</name>
</gene>
<dbReference type="EC" id="4.6.1.17" evidence="3"/>
<evidence type="ECO:0000256" key="6">
    <source>
        <dbReference type="ARBA" id="ARBA00055087"/>
    </source>
</evidence>
<reference evidence="8" key="1">
    <citation type="submission" date="2021-03" db="EMBL/GenBank/DDBJ databases">
        <authorList>
            <person name="Wang G."/>
        </authorList>
    </citation>
    <scope>NUCLEOTIDE SEQUENCE</scope>
    <source>
        <strain evidence="8">KCTC 12899</strain>
    </source>
</reference>
<comment type="caution">
    <text evidence="8">The sequence shown here is derived from an EMBL/GenBank/DDBJ whole genome shotgun (WGS) entry which is preliminary data.</text>
</comment>
<dbReference type="SUPFAM" id="SSF55040">
    <property type="entry name" value="Molybdenum cofactor biosynthesis protein C, MoaC"/>
    <property type="match status" value="1"/>
</dbReference>
<dbReference type="InterPro" id="IPR023045">
    <property type="entry name" value="MoaC"/>
</dbReference>
<dbReference type="InterPro" id="IPR002820">
    <property type="entry name" value="Mopterin_CF_biosynth-C_dom"/>
</dbReference>
<dbReference type="PANTHER" id="PTHR22960">
    <property type="entry name" value="MOLYBDOPTERIN COFACTOR SYNTHESIS PROTEIN A"/>
    <property type="match status" value="1"/>
</dbReference>
<dbReference type="GO" id="GO:0061798">
    <property type="term" value="F:GTP 3',8'-cyclase activity"/>
    <property type="evidence" value="ECO:0007669"/>
    <property type="project" value="TreeGrafter"/>
</dbReference>
<dbReference type="GO" id="GO:0061799">
    <property type="term" value="F:cyclic pyranopterin monophosphate synthase activity"/>
    <property type="evidence" value="ECO:0007669"/>
    <property type="project" value="UniProtKB-EC"/>
</dbReference>
<dbReference type="NCBIfam" id="TIGR00581">
    <property type="entry name" value="moaC"/>
    <property type="match status" value="1"/>
</dbReference>
<sequence length="142" mass="15279">MVDVGGKAVTSRQAVAEGFISMPPELIATLDRLKKGNAYEVARLAGMMAAKKTADLIPLCHTLPLDKVKLHFESEADRVRVTCTVACHARTGVEMEALTGVQVALLTLYDMGKAYARDMVIGPVRLLEKHGGKTGSWQADAL</sequence>
<dbReference type="InterPro" id="IPR036522">
    <property type="entry name" value="MoaC_sf"/>
</dbReference>
<dbReference type="EMBL" id="JAFREP010000005">
    <property type="protein sequence ID" value="MBO1318217.1"/>
    <property type="molecule type" value="Genomic_DNA"/>
</dbReference>
<dbReference type="GO" id="GO:0006777">
    <property type="term" value="P:Mo-molybdopterin cofactor biosynthetic process"/>
    <property type="evidence" value="ECO:0007669"/>
    <property type="project" value="UniProtKB-KW"/>
</dbReference>